<keyword evidence="3" id="KW-1185">Reference proteome</keyword>
<feature type="region of interest" description="Disordered" evidence="1">
    <location>
        <begin position="1"/>
        <end position="29"/>
    </location>
</feature>
<protein>
    <submittedName>
        <fullName evidence="2">Uncharacterized protein</fullName>
    </submittedName>
</protein>
<evidence type="ECO:0000256" key="1">
    <source>
        <dbReference type="SAM" id="MobiDB-lite"/>
    </source>
</evidence>
<name>A0A9P4M1Y5_9PEZI</name>
<proteinExistence type="predicted"/>
<organism evidence="2 3">
    <name type="scientific">Rhizodiscina lignyota</name>
    <dbReference type="NCBI Taxonomy" id="1504668"/>
    <lineage>
        <taxon>Eukaryota</taxon>
        <taxon>Fungi</taxon>
        <taxon>Dikarya</taxon>
        <taxon>Ascomycota</taxon>
        <taxon>Pezizomycotina</taxon>
        <taxon>Dothideomycetes</taxon>
        <taxon>Pleosporomycetidae</taxon>
        <taxon>Aulographales</taxon>
        <taxon>Rhizodiscinaceae</taxon>
        <taxon>Rhizodiscina</taxon>
    </lineage>
</organism>
<sequence length="353" mass="40079">MDLDISTELDSIHASNDESLGLLDSSDTDLDPFPKQYRILSPAELEENPGLDSHDMDSDTLAEDPLEHILNPIEDKKELDLGSYGITDLDTSTELVSGLEPFEDEEDLVKEPFRFLDLPTDLRLLVYEAFYNATCGNDRVKMVVEPHMGHFIPPTSPPIARTNRRIREESLPIFYSPRRFRVSCGNVSYTTEEEKAVADSYLSSMINYAPMGNVRHLDLEWSAHYFDRQATSIRYPAECMFWVHFDILPGHELKVVVISPHTFCDEVSERIRSIMVEKLVKVPAAERNATLILKTAKDIVVGGELKATRDKSYERYNIICTTEGKLNRVRGRSVRARVVTEIDETYNVGGSML</sequence>
<accession>A0A9P4M1Y5</accession>
<dbReference type="AlphaFoldDB" id="A0A9P4M1Y5"/>
<dbReference type="Proteomes" id="UP000799772">
    <property type="component" value="Unassembled WGS sequence"/>
</dbReference>
<gene>
    <name evidence="2" type="ORF">NA57DRAFT_61182</name>
</gene>
<comment type="caution">
    <text evidence="2">The sequence shown here is derived from an EMBL/GenBank/DDBJ whole genome shotgun (WGS) entry which is preliminary data.</text>
</comment>
<evidence type="ECO:0000313" key="2">
    <source>
        <dbReference type="EMBL" id="KAF2093970.1"/>
    </source>
</evidence>
<dbReference type="OrthoDB" id="5314997at2759"/>
<evidence type="ECO:0000313" key="3">
    <source>
        <dbReference type="Proteomes" id="UP000799772"/>
    </source>
</evidence>
<dbReference type="EMBL" id="ML978136">
    <property type="protein sequence ID" value="KAF2093970.1"/>
    <property type="molecule type" value="Genomic_DNA"/>
</dbReference>
<reference evidence="2" key="1">
    <citation type="journal article" date="2020" name="Stud. Mycol.">
        <title>101 Dothideomycetes genomes: a test case for predicting lifestyles and emergence of pathogens.</title>
        <authorList>
            <person name="Haridas S."/>
            <person name="Albert R."/>
            <person name="Binder M."/>
            <person name="Bloem J."/>
            <person name="Labutti K."/>
            <person name="Salamov A."/>
            <person name="Andreopoulos B."/>
            <person name="Baker S."/>
            <person name="Barry K."/>
            <person name="Bills G."/>
            <person name="Bluhm B."/>
            <person name="Cannon C."/>
            <person name="Castanera R."/>
            <person name="Culley D."/>
            <person name="Daum C."/>
            <person name="Ezra D."/>
            <person name="Gonzalez J."/>
            <person name="Henrissat B."/>
            <person name="Kuo A."/>
            <person name="Liang C."/>
            <person name="Lipzen A."/>
            <person name="Lutzoni F."/>
            <person name="Magnuson J."/>
            <person name="Mondo S."/>
            <person name="Nolan M."/>
            <person name="Ohm R."/>
            <person name="Pangilinan J."/>
            <person name="Park H.-J."/>
            <person name="Ramirez L."/>
            <person name="Alfaro M."/>
            <person name="Sun H."/>
            <person name="Tritt A."/>
            <person name="Yoshinaga Y."/>
            <person name="Zwiers L.-H."/>
            <person name="Turgeon B."/>
            <person name="Goodwin S."/>
            <person name="Spatafora J."/>
            <person name="Crous P."/>
            <person name="Grigoriev I."/>
        </authorList>
    </citation>
    <scope>NUCLEOTIDE SEQUENCE</scope>
    <source>
        <strain evidence="2">CBS 133067</strain>
    </source>
</reference>